<dbReference type="SMART" id="SM00304">
    <property type="entry name" value="HAMP"/>
    <property type="match status" value="1"/>
</dbReference>
<dbReference type="Proteomes" id="UP000541185">
    <property type="component" value="Unassembled WGS sequence"/>
</dbReference>
<comment type="catalytic activity">
    <reaction evidence="1">
        <text>ATP + protein L-histidine = ADP + protein N-phospho-L-histidine.</text>
        <dbReference type="EC" id="2.7.13.3"/>
    </reaction>
</comment>
<dbReference type="SUPFAM" id="SSF158472">
    <property type="entry name" value="HAMP domain-like"/>
    <property type="match status" value="1"/>
</dbReference>
<accession>A0A848H401</accession>
<dbReference type="Pfam" id="PF02518">
    <property type="entry name" value="HATPase_c"/>
    <property type="match status" value="1"/>
</dbReference>
<dbReference type="InterPro" id="IPR035965">
    <property type="entry name" value="PAS-like_dom_sf"/>
</dbReference>
<dbReference type="GO" id="GO:0030295">
    <property type="term" value="F:protein kinase activator activity"/>
    <property type="evidence" value="ECO:0007669"/>
    <property type="project" value="TreeGrafter"/>
</dbReference>
<evidence type="ECO:0000256" key="3">
    <source>
        <dbReference type="ARBA" id="ARBA00012438"/>
    </source>
</evidence>
<protein>
    <recommendedName>
        <fullName evidence="3">histidine kinase</fullName>
        <ecNumber evidence="3">2.7.13.3</ecNumber>
    </recommendedName>
</protein>
<dbReference type="FunFam" id="3.30.565.10:FF:000006">
    <property type="entry name" value="Sensor histidine kinase WalK"/>
    <property type="match status" value="1"/>
</dbReference>
<comment type="subcellular location">
    <subcellularLocation>
        <location evidence="2">Cell inner membrane</location>
        <topology evidence="2">Multi-pass membrane protein</topology>
    </subcellularLocation>
</comment>
<feature type="domain" description="HAMP" evidence="11">
    <location>
        <begin position="373"/>
        <end position="425"/>
    </location>
</feature>
<evidence type="ECO:0000256" key="9">
    <source>
        <dbReference type="SAM" id="Phobius"/>
    </source>
</evidence>
<reference evidence="12 13" key="1">
    <citation type="submission" date="2020-04" db="EMBL/GenBank/DDBJ databases">
        <title>Ramlibacter sp. G-1-2-2 isolated from soil.</title>
        <authorList>
            <person name="Dahal R.H."/>
        </authorList>
    </citation>
    <scope>NUCLEOTIDE SEQUENCE [LARGE SCALE GENOMIC DNA]</scope>
    <source>
        <strain evidence="12 13">G-1-2-2</strain>
    </source>
</reference>
<dbReference type="PANTHER" id="PTHR42878">
    <property type="entry name" value="TWO-COMPONENT HISTIDINE KINASE"/>
    <property type="match status" value="1"/>
</dbReference>
<keyword evidence="6" id="KW-0418">Kinase</keyword>
<dbReference type="Pfam" id="PF00512">
    <property type="entry name" value="HisKA"/>
    <property type="match status" value="1"/>
</dbReference>
<dbReference type="Pfam" id="PF00672">
    <property type="entry name" value="HAMP"/>
    <property type="match status" value="1"/>
</dbReference>
<dbReference type="CDD" id="cd00130">
    <property type="entry name" value="PAS"/>
    <property type="match status" value="1"/>
</dbReference>
<dbReference type="SUPFAM" id="SSF55874">
    <property type="entry name" value="ATPase domain of HSP90 chaperone/DNA topoisomerase II/histidine kinase"/>
    <property type="match status" value="1"/>
</dbReference>
<dbReference type="RefSeq" id="WP_169418115.1">
    <property type="nucleotide sequence ID" value="NZ_JABBFX010000001.1"/>
</dbReference>
<evidence type="ECO:0000259" key="11">
    <source>
        <dbReference type="PROSITE" id="PS50885"/>
    </source>
</evidence>
<keyword evidence="9" id="KW-1133">Transmembrane helix</keyword>
<dbReference type="InterPro" id="IPR003660">
    <property type="entry name" value="HAMP_dom"/>
</dbReference>
<feature type="coiled-coil region" evidence="8">
    <location>
        <begin position="553"/>
        <end position="584"/>
    </location>
</feature>
<evidence type="ECO:0000256" key="8">
    <source>
        <dbReference type="SAM" id="Coils"/>
    </source>
</evidence>
<feature type="domain" description="Histidine kinase" evidence="10">
    <location>
        <begin position="591"/>
        <end position="801"/>
    </location>
</feature>
<evidence type="ECO:0000256" key="1">
    <source>
        <dbReference type="ARBA" id="ARBA00000085"/>
    </source>
</evidence>
<dbReference type="InterPro" id="IPR050351">
    <property type="entry name" value="BphY/WalK/GraS-like"/>
</dbReference>
<evidence type="ECO:0000256" key="2">
    <source>
        <dbReference type="ARBA" id="ARBA00004429"/>
    </source>
</evidence>
<evidence type="ECO:0000259" key="10">
    <source>
        <dbReference type="PROSITE" id="PS50109"/>
    </source>
</evidence>
<dbReference type="PRINTS" id="PR00344">
    <property type="entry name" value="BCTRLSENSOR"/>
</dbReference>
<dbReference type="Gene3D" id="1.10.287.130">
    <property type="match status" value="1"/>
</dbReference>
<dbReference type="PROSITE" id="PS50885">
    <property type="entry name" value="HAMP"/>
    <property type="match status" value="1"/>
</dbReference>
<keyword evidence="5" id="KW-0808">Transferase</keyword>
<evidence type="ECO:0000256" key="5">
    <source>
        <dbReference type="ARBA" id="ARBA00022679"/>
    </source>
</evidence>
<evidence type="ECO:0000256" key="6">
    <source>
        <dbReference type="ARBA" id="ARBA00022777"/>
    </source>
</evidence>
<dbReference type="Gene3D" id="3.30.565.10">
    <property type="entry name" value="Histidine kinase-like ATPase, C-terminal domain"/>
    <property type="match status" value="1"/>
</dbReference>
<evidence type="ECO:0000256" key="4">
    <source>
        <dbReference type="ARBA" id="ARBA00022553"/>
    </source>
</evidence>
<keyword evidence="13" id="KW-1185">Reference proteome</keyword>
<feature type="transmembrane region" description="Helical" evidence="9">
    <location>
        <begin position="16"/>
        <end position="35"/>
    </location>
</feature>
<dbReference type="InterPro" id="IPR005467">
    <property type="entry name" value="His_kinase_dom"/>
</dbReference>
<dbReference type="Gene3D" id="3.30.450.20">
    <property type="entry name" value="PAS domain"/>
    <property type="match status" value="3"/>
</dbReference>
<dbReference type="CDD" id="cd00082">
    <property type="entry name" value="HisKA"/>
    <property type="match status" value="1"/>
</dbReference>
<dbReference type="SUPFAM" id="SSF47384">
    <property type="entry name" value="Homodimeric domain of signal transducing histidine kinase"/>
    <property type="match status" value="1"/>
</dbReference>
<evidence type="ECO:0000313" key="12">
    <source>
        <dbReference type="EMBL" id="NML43940.1"/>
    </source>
</evidence>
<keyword evidence="7 9" id="KW-0472">Membrane</keyword>
<dbReference type="InterPro" id="IPR000014">
    <property type="entry name" value="PAS"/>
</dbReference>
<evidence type="ECO:0000256" key="7">
    <source>
        <dbReference type="ARBA" id="ARBA00023136"/>
    </source>
</evidence>
<proteinExistence type="predicted"/>
<dbReference type="PROSITE" id="PS50109">
    <property type="entry name" value="HIS_KIN"/>
    <property type="match status" value="1"/>
</dbReference>
<dbReference type="GO" id="GO:0000155">
    <property type="term" value="F:phosphorelay sensor kinase activity"/>
    <property type="evidence" value="ECO:0007669"/>
    <property type="project" value="InterPro"/>
</dbReference>
<dbReference type="SUPFAM" id="SSF55785">
    <property type="entry name" value="PYP-like sensor domain (PAS domain)"/>
    <property type="match status" value="1"/>
</dbReference>
<dbReference type="InterPro" id="IPR036097">
    <property type="entry name" value="HisK_dim/P_sf"/>
</dbReference>
<organism evidence="12 13">
    <name type="scientific">Ramlibacter agri</name>
    <dbReference type="NCBI Taxonomy" id="2728837"/>
    <lineage>
        <taxon>Bacteria</taxon>
        <taxon>Pseudomonadati</taxon>
        <taxon>Pseudomonadota</taxon>
        <taxon>Betaproteobacteria</taxon>
        <taxon>Burkholderiales</taxon>
        <taxon>Comamonadaceae</taxon>
        <taxon>Ramlibacter</taxon>
    </lineage>
</organism>
<dbReference type="Gene3D" id="6.10.340.10">
    <property type="match status" value="1"/>
</dbReference>
<sequence length="803" mass="86178">MHENKKPAPSPAPDRPFAALLALAYLAVGLLWIAFSDETGILLFSSAEALTRFQTWKGAGFVTATAVLVFVLASRRTRREAAELPLRAGASLRVLLTGLVLVTAAPLVVLLGYNLVRQTHGRVEEANALVQGVASSTATDALATLDQQRRLGRQLAQRPLVQALDAGRCDPLLDQLVSLHGDLANLVVLDARGDAVCAARPDRHVRVAVEALRGLPQGLLSPAFVVPEGFALALTLPLPDGAGSLQLVLAEDMLERLVQADAQQGVSSALVTVGGYVLARDPLVPGLVGRQMPNLARFVEVLQRGGNSLTARGIDGVERFYGMRAVGNSGLVAIAGVDVGRTFGPVRVGVLRALGLTLAVLLAASLLITALVRRIAGPMHALARAAEAVAAGEAERRAPEGGPRELARVARQFNHMLDRLPALEHELRESESRHRTLLEKLARNIPGMIFQMRVHPPGPITLPFASDAIEPMFEVTPEQARIDAAPVFARIHPEDAAGVNRALEEAAARLGPIAIEYRVVLSTGVRHYLTYSQPDRADGGELWHGCTVDVTPLKQAQLALSEANEQLEERVSDRTRELAAANESLEAFSYSVAHDLRAPLRAIEGFADALPGLLQRDPERVRRLVDRIAANTAQMGRMIDGLLAVAHAGKGELAERTVRQEALVREILAQLQPPPCMQVEIGPLPSVHADPASLRQVWWNLLSNAVKFTGRQAQGRIVVGCEPRGSELAFYVRDNGSGFDPAFAGRLFTAFQRLHAADEFEGNGIGLALARRVVERHGGRMWAEGSAGAGATFWFSLPASRAV</sequence>
<dbReference type="GO" id="GO:0005886">
    <property type="term" value="C:plasma membrane"/>
    <property type="evidence" value="ECO:0007669"/>
    <property type="project" value="UniProtKB-SubCell"/>
</dbReference>
<dbReference type="InterPro" id="IPR003594">
    <property type="entry name" value="HATPase_dom"/>
</dbReference>
<dbReference type="SMART" id="SM00388">
    <property type="entry name" value="HisKA"/>
    <property type="match status" value="1"/>
</dbReference>
<dbReference type="PANTHER" id="PTHR42878:SF15">
    <property type="entry name" value="BACTERIOPHYTOCHROME"/>
    <property type="match status" value="1"/>
</dbReference>
<feature type="transmembrane region" description="Helical" evidence="9">
    <location>
        <begin position="94"/>
        <end position="116"/>
    </location>
</feature>
<name>A0A848H401_9BURK</name>
<dbReference type="GO" id="GO:0007234">
    <property type="term" value="P:osmosensory signaling via phosphorelay pathway"/>
    <property type="evidence" value="ECO:0007669"/>
    <property type="project" value="TreeGrafter"/>
</dbReference>
<dbReference type="EC" id="2.7.13.3" evidence="3"/>
<dbReference type="GO" id="GO:0000156">
    <property type="term" value="F:phosphorelay response regulator activity"/>
    <property type="evidence" value="ECO:0007669"/>
    <property type="project" value="TreeGrafter"/>
</dbReference>
<comment type="caution">
    <text evidence="12">The sequence shown here is derived from an EMBL/GenBank/DDBJ whole genome shotgun (WGS) entry which is preliminary data.</text>
</comment>
<dbReference type="InterPro" id="IPR004358">
    <property type="entry name" value="Sig_transdc_His_kin-like_C"/>
</dbReference>
<dbReference type="CDD" id="cd12915">
    <property type="entry name" value="PDC2_DGC_like"/>
    <property type="match status" value="1"/>
</dbReference>
<feature type="transmembrane region" description="Helical" evidence="9">
    <location>
        <begin position="55"/>
        <end position="73"/>
    </location>
</feature>
<gene>
    <name evidence="12" type="ORF">HHL11_09280</name>
</gene>
<dbReference type="InterPro" id="IPR036890">
    <property type="entry name" value="HATPase_C_sf"/>
</dbReference>
<dbReference type="EMBL" id="JABBFX010000001">
    <property type="protein sequence ID" value="NML43940.1"/>
    <property type="molecule type" value="Genomic_DNA"/>
</dbReference>
<keyword evidence="9" id="KW-0812">Transmembrane</keyword>
<dbReference type="InterPro" id="IPR003661">
    <property type="entry name" value="HisK_dim/P_dom"/>
</dbReference>
<dbReference type="AlphaFoldDB" id="A0A848H401"/>
<keyword evidence="4" id="KW-0597">Phosphoprotein</keyword>
<keyword evidence="8" id="KW-0175">Coiled coil</keyword>
<evidence type="ECO:0000313" key="13">
    <source>
        <dbReference type="Proteomes" id="UP000541185"/>
    </source>
</evidence>
<dbReference type="SMART" id="SM00387">
    <property type="entry name" value="HATPase_c"/>
    <property type="match status" value="1"/>
</dbReference>
<feature type="transmembrane region" description="Helical" evidence="9">
    <location>
        <begin position="350"/>
        <end position="372"/>
    </location>
</feature>